<proteinExistence type="inferred from homology"/>
<dbReference type="GO" id="GO:0009378">
    <property type="term" value="F:four-way junction helicase activity"/>
    <property type="evidence" value="ECO:0007669"/>
    <property type="project" value="InterPro"/>
</dbReference>
<dbReference type="GO" id="GO:0008047">
    <property type="term" value="F:enzyme activator activity"/>
    <property type="evidence" value="ECO:0007669"/>
    <property type="project" value="TreeGrafter"/>
</dbReference>
<dbReference type="GO" id="GO:0003677">
    <property type="term" value="F:DNA binding"/>
    <property type="evidence" value="ECO:0007669"/>
    <property type="project" value="InterPro"/>
</dbReference>
<dbReference type="Pfam" id="PF12002">
    <property type="entry name" value="MgsA_C"/>
    <property type="match status" value="1"/>
</dbReference>
<dbReference type="GO" id="GO:0006310">
    <property type="term" value="P:DNA recombination"/>
    <property type="evidence" value="ECO:0007669"/>
    <property type="project" value="InterPro"/>
</dbReference>
<dbReference type="SUPFAM" id="SSF48019">
    <property type="entry name" value="post-AAA+ oligomerization domain-like"/>
    <property type="match status" value="1"/>
</dbReference>
<dbReference type="Pfam" id="PF05496">
    <property type="entry name" value="RuvB_N"/>
    <property type="match status" value="1"/>
</dbReference>
<keyword evidence="6" id="KW-0067">ATP-binding</keyword>
<comment type="similarity">
    <text evidence="2">Belongs to the AAA ATPase family. RarA/MGS1/WRNIP1 subfamily.</text>
</comment>
<dbReference type="InterPro" id="IPR008921">
    <property type="entry name" value="DNA_pol3_clamp-load_cplx_C"/>
</dbReference>
<evidence type="ECO:0000256" key="2">
    <source>
        <dbReference type="ARBA" id="ARBA00008959"/>
    </source>
</evidence>
<dbReference type="Proteomes" id="UP001431776">
    <property type="component" value="Unassembled WGS sequence"/>
</dbReference>
<dbReference type="FunFam" id="1.20.272.10:FF:000001">
    <property type="entry name" value="Putative AAA family ATPase"/>
    <property type="match status" value="1"/>
</dbReference>
<dbReference type="Gene3D" id="1.10.3710.10">
    <property type="entry name" value="DNA polymerase III clamp loader subunits, C-terminal domain"/>
    <property type="match status" value="1"/>
</dbReference>
<dbReference type="GO" id="GO:0005524">
    <property type="term" value="F:ATP binding"/>
    <property type="evidence" value="ECO:0007669"/>
    <property type="project" value="UniProtKB-KW"/>
</dbReference>
<comment type="function">
    <text evidence="1">DNA-dependent ATPase that plays important roles in cellular responses to stalled DNA replication processes.</text>
</comment>
<dbReference type="InterPro" id="IPR051314">
    <property type="entry name" value="AAA_ATPase_RarA/MGS1/WRNIP1"/>
</dbReference>
<evidence type="ECO:0000256" key="6">
    <source>
        <dbReference type="ARBA" id="ARBA00022840"/>
    </source>
</evidence>
<dbReference type="PRINTS" id="PR00830">
    <property type="entry name" value="ENDOLAPTASE"/>
</dbReference>
<evidence type="ECO:0000256" key="4">
    <source>
        <dbReference type="ARBA" id="ARBA00022705"/>
    </source>
</evidence>
<name>A0AAW6TWY5_9BACT</name>
<dbReference type="PANTHER" id="PTHR13779">
    <property type="entry name" value="WERNER HELICASE-INTERACTING PROTEIN 1 FAMILY MEMBER"/>
    <property type="match status" value="1"/>
</dbReference>
<evidence type="ECO:0000256" key="3">
    <source>
        <dbReference type="ARBA" id="ARBA00020776"/>
    </source>
</evidence>
<protein>
    <recommendedName>
        <fullName evidence="3">Replication-associated recombination protein A</fullName>
    </recommendedName>
</protein>
<dbReference type="Gene3D" id="3.40.50.300">
    <property type="entry name" value="P-loop containing nucleotide triphosphate hydrolases"/>
    <property type="match status" value="1"/>
</dbReference>
<dbReference type="GO" id="GO:0006261">
    <property type="term" value="P:DNA-templated DNA replication"/>
    <property type="evidence" value="ECO:0007669"/>
    <property type="project" value="TreeGrafter"/>
</dbReference>
<dbReference type="Gene3D" id="1.10.8.60">
    <property type="match status" value="1"/>
</dbReference>
<dbReference type="PANTHER" id="PTHR13779:SF7">
    <property type="entry name" value="ATPASE WRNIP1"/>
    <property type="match status" value="1"/>
</dbReference>
<dbReference type="FunFam" id="3.40.50.300:FF:000137">
    <property type="entry name" value="Replication-associated recombination protein A"/>
    <property type="match status" value="1"/>
</dbReference>
<dbReference type="Pfam" id="PF16193">
    <property type="entry name" value="AAA_assoc_2"/>
    <property type="match status" value="1"/>
</dbReference>
<evidence type="ECO:0000313" key="9">
    <source>
        <dbReference type="Proteomes" id="UP001431776"/>
    </source>
</evidence>
<dbReference type="RefSeq" id="WP_349243796.1">
    <property type="nucleotide sequence ID" value="NZ_JASCXX010000004.1"/>
</dbReference>
<dbReference type="InterPro" id="IPR008824">
    <property type="entry name" value="RuvB-like_N"/>
</dbReference>
<dbReference type="GO" id="GO:0000731">
    <property type="term" value="P:DNA synthesis involved in DNA repair"/>
    <property type="evidence" value="ECO:0007669"/>
    <property type="project" value="TreeGrafter"/>
</dbReference>
<dbReference type="InterPro" id="IPR032423">
    <property type="entry name" value="AAA_assoc_2"/>
</dbReference>
<accession>A0AAW6TWY5</accession>
<dbReference type="CDD" id="cd00009">
    <property type="entry name" value="AAA"/>
    <property type="match status" value="1"/>
</dbReference>
<sequence>MRDDRADKNLFASSEAANLKSAAPLAARMRPRILDEFVGQRHFLAPGKLLTRMLAADRLSSLIFHGPPGVGKTSLAAVIARDTSARFRYLSAPAATVKDIRDVLAEAKDRLAAGAGRTVLFIDEIHRFNRAQQDVLLDDVESGVIVLIGATTENPYFSVNGPLISRSTVFRFEPLSVEEIVQLLEWALRDVDRGLGSLAVQADPAALRFLAEMADGDGRKALTALEVGVRSQAADAEGGPITFDLEVAKESIQEKAITCDGSGDTHYDLASAFQKSMRGSDPDATVYWLARMLAGGEDVRFIARRIAVCAAEDVGNADPMATVLAAAAVQISEFVGLPEAQLVLAQAAVYIACAPKSNACAGAIWTAMSDVKTKPTRAVPRHLKDSHYAAAKKAGIGAAYKYPHDFPEGFVAQEYLPGAPERYYVPKNAGYEKTIGHHLQELQRLIDSTRTVERTATHGNQGPMDGQG</sequence>
<dbReference type="AlphaFoldDB" id="A0AAW6TWY5"/>
<dbReference type="InterPro" id="IPR003593">
    <property type="entry name" value="AAA+_ATPase"/>
</dbReference>
<dbReference type="SUPFAM" id="SSF52540">
    <property type="entry name" value="P-loop containing nucleoside triphosphate hydrolases"/>
    <property type="match status" value="1"/>
</dbReference>
<dbReference type="EMBL" id="JASCXX010000004">
    <property type="protein sequence ID" value="MDI6448391.1"/>
    <property type="molecule type" value="Genomic_DNA"/>
</dbReference>
<dbReference type="InterPro" id="IPR027417">
    <property type="entry name" value="P-loop_NTPase"/>
</dbReference>
<evidence type="ECO:0000313" key="8">
    <source>
        <dbReference type="EMBL" id="MDI6448391.1"/>
    </source>
</evidence>
<evidence type="ECO:0000256" key="5">
    <source>
        <dbReference type="ARBA" id="ARBA00022741"/>
    </source>
</evidence>
<comment type="caution">
    <text evidence="8">The sequence shown here is derived from an EMBL/GenBank/DDBJ whole genome shotgun (WGS) entry which is preliminary data.</text>
</comment>
<gene>
    <name evidence="8" type="ORF">QJ522_04995</name>
</gene>
<feature type="domain" description="AAA+ ATPase" evidence="7">
    <location>
        <begin position="58"/>
        <end position="176"/>
    </location>
</feature>
<dbReference type="InterPro" id="IPR021886">
    <property type="entry name" value="MgsA_C"/>
</dbReference>
<dbReference type="SMART" id="SM00382">
    <property type="entry name" value="AAA"/>
    <property type="match status" value="1"/>
</dbReference>
<keyword evidence="4" id="KW-0235">DNA replication</keyword>
<keyword evidence="5" id="KW-0547">Nucleotide-binding</keyword>
<evidence type="ECO:0000259" key="7">
    <source>
        <dbReference type="SMART" id="SM00382"/>
    </source>
</evidence>
<dbReference type="Gene3D" id="1.20.272.10">
    <property type="match status" value="1"/>
</dbReference>
<dbReference type="GO" id="GO:0017116">
    <property type="term" value="F:single-stranded DNA helicase activity"/>
    <property type="evidence" value="ECO:0007669"/>
    <property type="project" value="TreeGrafter"/>
</dbReference>
<organism evidence="8 9">
    <name type="scientific">Anaerobaca lacustris</name>
    <dbReference type="NCBI Taxonomy" id="3044600"/>
    <lineage>
        <taxon>Bacteria</taxon>
        <taxon>Pseudomonadati</taxon>
        <taxon>Planctomycetota</taxon>
        <taxon>Phycisphaerae</taxon>
        <taxon>Sedimentisphaerales</taxon>
        <taxon>Anaerobacaceae</taxon>
        <taxon>Anaerobaca</taxon>
    </lineage>
</organism>
<evidence type="ECO:0000256" key="1">
    <source>
        <dbReference type="ARBA" id="ARBA00002393"/>
    </source>
</evidence>
<reference evidence="8" key="1">
    <citation type="submission" date="2023-05" db="EMBL/GenBank/DDBJ databases">
        <title>Anaerotaeda fermentans gen. nov., sp. nov., a novel anaerobic planctomycete of the new family within the order Sedimentisphaerales isolated from Taman Peninsula, Russia.</title>
        <authorList>
            <person name="Khomyakova M.A."/>
            <person name="Merkel A.Y."/>
            <person name="Slobodkin A.I."/>
        </authorList>
    </citation>
    <scope>NUCLEOTIDE SEQUENCE</scope>
    <source>
        <strain evidence="8">M17dextr</strain>
    </source>
</reference>
<keyword evidence="9" id="KW-1185">Reference proteome</keyword>
<dbReference type="CDD" id="cd18139">
    <property type="entry name" value="HLD_clamp_RarA"/>
    <property type="match status" value="1"/>
</dbReference>